<dbReference type="EC" id="3.1.3.3" evidence="4"/>
<comment type="catalytic activity">
    <reaction evidence="13">
        <text>O-phospho-D-serine + H2O = D-serine + phosphate</text>
        <dbReference type="Rhea" id="RHEA:24873"/>
        <dbReference type="ChEBI" id="CHEBI:15377"/>
        <dbReference type="ChEBI" id="CHEBI:35247"/>
        <dbReference type="ChEBI" id="CHEBI:43474"/>
        <dbReference type="ChEBI" id="CHEBI:58680"/>
        <dbReference type="EC" id="3.1.3.3"/>
    </reaction>
</comment>
<dbReference type="NCBIfam" id="TIGR01488">
    <property type="entry name" value="HAD-SF-IB"/>
    <property type="match status" value="1"/>
</dbReference>
<keyword evidence="15" id="KW-1185">Reference proteome</keyword>
<name>A0ABT4LIJ2_9PROT</name>
<dbReference type="InterPro" id="IPR050582">
    <property type="entry name" value="HAD-like_SerB"/>
</dbReference>
<dbReference type="InterPro" id="IPR023214">
    <property type="entry name" value="HAD_sf"/>
</dbReference>
<accession>A0ABT4LIJ2</accession>
<dbReference type="SFLD" id="SFLDG01137">
    <property type="entry name" value="C1.6.1:_Phosphoserine_Phosphat"/>
    <property type="match status" value="1"/>
</dbReference>
<keyword evidence="9" id="KW-0460">Magnesium</keyword>
<evidence type="ECO:0000256" key="6">
    <source>
        <dbReference type="ARBA" id="ARBA00022605"/>
    </source>
</evidence>
<dbReference type="PROSITE" id="PS01121">
    <property type="entry name" value="CASPASE_HIS"/>
    <property type="match status" value="1"/>
</dbReference>
<comment type="caution">
    <text evidence="14">The sequence shown here is derived from an EMBL/GenBank/DDBJ whole genome shotgun (WGS) entry which is preliminary data.</text>
</comment>
<evidence type="ECO:0000256" key="5">
    <source>
        <dbReference type="ARBA" id="ARBA00015196"/>
    </source>
</evidence>
<dbReference type="RefSeq" id="WP_269422935.1">
    <property type="nucleotide sequence ID" value="NZ_JAPWGY010000002.1"/>
</dbReference>
<evidence type="ECO:0000256" key="2">
    <source>
        <dbReference type="ARBA" id="ARBA00005135"/>
    </source>
</evidence>
<proteinExistence type="inferred from homology"/>
<dbReference type="NCBIfam" id="TIGR00338">
    <property type="entry name" value="serB"/>
    <property type="match status" value="1"/>
</dbReference>
<dbReference type="PANTHER" id="PTHR43344">
    <property type="entry name" value="PHOSPHOSERINE PHOSPHATASE"/>
    <property type="match status" value="1"/>
</dbReference>
<evidence type="ECO:0000256" key="3">
    <source>
        <dbReference type="ARBA" id="ARBA00009184"/>
    </source>
</evidence>
<reference evidence="14" key="1">
    <citation type="submission" date="2022-12" db="EMBL/GenBank/DDBJ databases">
        <title>Bacterial isolates from different developmental stages of Nematostella vectensis.</title>
        <authorList>
            <person name="Fraune S."/>
        </authorList>
    </citation>
    <scope>NUCLEOTIDE SEQUENCE</scope>
    <source>
        <strain evidence="14">G21630-S1</strain>
    </source>
</reference>
<keyword evidence="10" id="KW-0718">Serine biosynthesis</keyword>
<dbReference type="GO" id="GO:0016787">
    <property type="term" value="F:hydrolase activity"/>
    <property type="evidence" value="ECO:0007669"/>
    <property type="project" value="UniProtKB-KW"/>
</dbReference>
<dbReference type="InterPro" id="IPR016129">
    <property type="entry name" value="Caspase_his_AS"/>
</dbReference>
<dbReference type="SUPFAM" id="SSF56784">
    <property type="entry name" value="HAD-like"/>
    <property type="match status" value="1"/>
</dbReference>
<evidence type="ECO:0000256" key="12">
    <source>
        <dbReference type="ARBA" id="ARBA00048138"/>
    </source>
</evidence>
<keyword evidence="6" id="KW-0028">Amino-acid biosynthesis</keyword>
<dbReference type="Pfam" id="PF12710">
    <property type="entry name" value="HAD"/>
    <property type="match status" value="1"/>
</dbReference>
<keyword evidence="7" id="KW-0479">Metal-binding</keyword>
<dbReference type="SFLD" id="SFLDG01136">
    <property type="entry name" value="C1.6:_Phosphoserine_Phosphatas"/>
    <property type="match status" value="1"/>
</dbReference>
<organism evidence="14 15">
    <name type="scientific">Kiloniella laminariae</name>
    <dbReference type="NCBI Taxonomy" id="454162"/>
    <lineage>
        <taxon>Bacteria</taxon>
        <taxon>Pseudomonadati</taxon>
        <taxon>Pseudomonadota</taxon>
        <taxon>Alphaproteobacteria</taxon>
        <taxon>Rhodospirillales</taxon>
        <taxon>Kiloniellaceae</taxon>
        <taxon>Kiloniella</taxon>
    </lineage>
</organism>
<evidence type="ECO:0000256" key="9">
    <source>
        <dbReference type="ARBA" id="ARBA00022842"/>
    </source>
</evidence>
<dbReference type="PANTHER" id="PTHR43344:SF2">
    <property type="entry name" value="PHOSPHOSERINE PHOSPHATASE"/>
    <property type="match status" value="1"/>
</dbReference>
<evidence type="ECO:0000256" key="7">
    <source>
        <dbReference type="ARBA" id="ARBA00022723"/>
    </source>
</evidence>
<evidence type="ECO:0000313" key="15">
    <source>
        <dbReference type="Proteomes" id="UP001069802"/>
    </source>
</evidence>
<dbReference type="InterPro" id="IPR004469">
    <property type="entry name" value="PSP"/>
</dbReference>
<comment type="pathway">
    <text evidence="2">Amino-acid biosynthesis; L-serine biosynthesis; L-serine from 3-phospho-D-glycerate: step 3/3.</text>
</comment>
<dbReference type="SFLD" id="SFLDS00003">
    <property type="entry name" value="Haloacid_Dehalogenase"/>
    <property type="match status" value="1"/>
</dbReference>
<gene>
    <name evidence="14" type="primary">serB</name>
    <name evidence="14" type="ORF">O4H49_08195</name>
</gene>
<evidence type="ECO:0000256" key="13">
    <source>
        <dbReference type="ARBA" id="ARBA00048523"/>
    </source>
</evidence>
<evidence type="ECO:0000256" key="1">
    <source>
        <dbReference type="ARBA" id="ARBA00001946"/>
    </source>
</evidence>
<evidence type="ECO:0000256" key="10">
    <source>
        <dbReference type="ARBA" id="ARBA00023299"/>
    </source>
</evidence>
<dbReference type="SFLD" id="SFLDF00029">
    <property type="entry name" value="phosphoserine_phosphatase"/>
    <property type="match status" value="1"/>
</dbReference>
<dbReference type="Proteomes" id="UP001069802">
    <property type="component" value="Unassembled WGS sequence"/>
</dbReference>
<evidence type="ECO:0000256" key="4">
    <source>
        <dbReference type="ARBA" id="ARBA00012640"/>
    </source>
</evidence>
<keyword evidence="8 14" id="KW-0378">Hydrolase</keyword>
<evidence type="ECO:0000256" key="11">
    <source>
        <dbReference type="ARBA" id="ARBA00031693"/>
    </source>
</evidence>
<comment type="similarity">
    <text evidence="3">Belongs to the HAD-like hydrolase superfamily. SerB family.</text>
</comment>
<dbReference type="InterPro" id="IPR036412">
    <property type="entry name" value="HAD-like_sf"/>
</dbReference>
<evidence type="ECO:0000256" key="8">
    <source>
        <dbReference type="ARBA" id="ARBA00022801"/>
    </source>
</evidence>
<sequence length="297" mass="32407">MRLVATLVGPAAGSLVDHSLIQSLSRCLMTHGAVLEAEDWLSEGEACDIFFNAQEIQTTKELLSTELLGTGIDFALQPPAGRRKNLLVADMESTIIPQEMIDELALRQGIGEEIAVITHKSMRGELNFEDSLRQRVALLKGVDETELAKLSGLMTLNPGADILVRTMKKHGAYTALVSGGFTYFTSQIRELCLFDEDRANTLLIEEGRLSGLVSEPILGREAKLEATLDLTQKLKIDLSNVCAIGDGANDLAMLSAVGMGIGYHGKPIVQETAAFLINHTDHQAALFYQGYRRDEFC</sequence>
<protein>
    <recommendedName>
        <fullName evidence="5">Phosphoserine phosphatase</fullName>
        <ecNumber evidence="4">3.1.3.3</ecNumber>
    </recommendedName>
    <alternativeName>
        <fullName evidence="11">O-phosphoserine phosphohydrolase</fullName>
    </alternativeName>
</protein>
<evidence type="ECO:0000313" key="14">
    <source>
        <dbReference type="EMBL" id="MCZ4280755.1"/>
    </source>
</evidence>
<dbReference type="EMBL" id="JAPWGY010000002">
    <property type="protein sequence ID" value="MCZ4280755.1"/>
    <property type="molecule type" value="Genomic_DNA"/>
</dbReference>
<comment type="catalytic activity">
    <reaction evidence="12">
        <text>O-phospho-L-serine + H2O = L-serine + phosphate</text>
        <dbReference type="Rhea" id="RHEA:21208"/>
        <dbReference type="ChEBI" id="CHEBI:15377"/>
        <dbReference type="ChEBI" id="CHEBI:33384"/>
        <dbReference type="ChEBI" id="CHEBI:43474"/>
        <dbReference type="ChEBI" id="CHEBI:57524"/>
        <dbReference type="EC" id="3.1.3.3"/>
    </reaction>
</comment>
<comment type="cofactor">
    <cofactor evidence="1">
        <name>Mg(2+)</name>
        <dbReference type="ChEBI" id="CHEBI:18420"/>
    </cofactor>
</comment>
<dbReference type="Gene3D" id="3.40.50.1000">
    <property type="entry name" value="HAD superfamily/HAD-like"/>
    <property type="match status" value="1"/>
</dbReference>